<keyword evidence="7 10" id="KW-0342">GTP-binding</keyword>
<dbReference type="CDD" id="cd01876">
    <property type="entry name" value="YihA_EngB"/>
    <property type="match status" value="1"/>
</dbReference>
<evidence type="ECO:0000259" key="11">
    <source>
        <dbReference type="PROSITE" id="PS51706"/>
    </source>
</evidence>
<evidence type="ECO:0000256" key="1">
    <source>
        <dbReference type="ARBA" id="ARBA00001946"/>
    </source>
</evidence>
<dbReference type="Proteomes" id="UP000245423">
    <property type="component" value="Chromosome 1"/>
</dbReference>
<evidence type="ECO:0000313" key="13">
    <source>
        <dbReference type="Proteomes" id="UP000245423"/>
    </source>
</evidence>
<keyword evidence="9 10" id="KW-0131">Cell cycle</keyword>
<dbReference type="InterPro" id="IPR030393">
    <property type="entry name" value="G_ENGB_dom"/>
</dbReference>
<dbReference type="InterPro" id="IPR006073">
    <property type="entry name" value="GTP-bd"/>
</dbReference>
<dbReference type="PROSITE" id="PS51706">
    <property type="entry name" value="G_ENGB"/>
    <property type="match status" value="1"/>
</dbReference>
<evidence type="ECO:0000256" key="6">
    <source>
        <dbReference type="ARBA" id="ARBA00022842"/>
    </source>
</evidence>
<dbReference type="GO" id="GO:0005525">
    <property type="term" value="F:GTP binding"/>
    <property type="evidence" value="ECO:0007669"/>
    <property type="project" value="UniProtKB-UniRule"/>
</dbReference>
<feature type="domain" description="EngB-type G" evidence="11">
    <location>
        <begin position="22"/>
        <end position="195"/>
    </location>
</feature>
<dbReference type="GO" id="GO:0046872">
    <property type="term" value="F:metal ion binding"/>
    <property type="evidence" value="ECO:0007669"/>
    <property type="project" value="UniProtKB-KW"/>
</dbReference>
<keyword evidence="4" id="KW-0479">Metal-binding</keyword>
<dbReference type="PANTHER" id="PTHR11649:SF13">
    <property type="entry name" value="ENGB-TYPE G DOMAIN-CONTAINING PROTEIN"/>
    <property type="match status" value="1"/>
</dbReference>
<evidence type="ECO:0000256" key="7">
    <source>
        <dbReference type="ARBA" id="ARBA00023134"/>
    </source>
</evidence>
<evidence type="ECO:0000256" key="2">
    <source>
        <dbReference type="ARBA" id="ARBA00009638"/>
    </source>
</evidence>
<dbReference type="HOGENOM" id="CLU_033732_3_0_9"/>
<evidence type="ECO:0000256" key="8">
    <source>
        <dbReference type="ARBA" id="ARBA00023210"/>
    </source>
</evidence>
<dbReference type="GO" id="GO:0005829">
    <property type="term" value="C:cytosol"/>
    <property type="evidence" value="ECO:0007669"/>
    <property type="project" value="TreeGrafter"/>
</dbReference>
<keyword evidence="8 10" id="KW-0717">Septation</keyword>
<dbReference type="Gene3D" id="3.40.50.300">
    <property type="entry name" value="P-loop containing nucleotide triphosphate hydrolases"/>
    <property type="match status" value="1"/>
</dbReference>
<dbReference type="InterPro" id="IPR019987">
    <property type="entry name" value="GTP-bd_ribosome_bio_YsxC"/>
</dbReference>
<dbReference type="FunFam" id="3.40.50.300:FF:000098">
    <property type="entry name" value="Probable GTP-binding protein EngB"/>
    <property type="match status" value="1"/>
</dbReference>
<keyword evidence="5 10" id="KW-0547">Nucleotide-binding</keyword>
<dbReference type="RefSeq" id="WP_005586974.1">
    <property type="nucleotide sequence ID" value="NZ_LT669839.1"/>
</dbReference>
<dbReference type="NCBIfam" id="TIGR03598">
    <property type="entry name" value="GTPase_YsxC"/>
    <property type="match status" value="1"/>
</dbReference>
<sequence>MKIIDVQLERIAVNKKQYPDENLCEIAFAGRSNVGKSSFINSMLNRTNLARTSGKPGKTRTINFYNVNGEFRFVDLPGYGYAQVSKKEKEKWGYIIEEYLNTRKNLVEVIQLVDIRHEPTEQDLLMYNWIKTFNFTGIVIATKADKISKGKYQSSIKVIRNKLKIGDPSLVIPYSSSKKINRDKVWHIFQELFEKNKEQQSR</sequence>
<evidence type="ECO:0000256" key="10">
    <source>
        <dbReference type="HAMAP-Rule" id="MF_00321"/>
    </source>
</evidence>
<dbReference type="InterPro" id="IPR027417">
    <property type="entry name" value="P-loop_NTPase"/>
</dbReference>
<dbReference type="GO" id="GO:0000917">
    <property type="term" value="P:division septum assembly"/>
    <property type="evidence" value="ECO:0007669"/>
    <property type="project" value="UniProtKB-KW"/>
</dbReference>
<dbReference type="AlphaFoldDB" id="M1ZEP6"/>
<comment type="similarity">
    <text evidence="2 10">Belongs to the TRAFAC class TrmE-Era-EngA-EngB-Septin-like GTPase superfamily. EngB GTPase family.</text>
</comment>
<evidence type="ECO:0000256" key="4">
    <source>
        <dbReference type="ARBA" id="ARBA00022723"/>
    </source>
</evidence>
<dbReference type="Pfam" id="PF01926">
    <property type="entry name" value="MMR_HSR1"/>
    <property type="match status" value="1"/>
</dbReference>
<evidence type="ECO:0000256" key="3">
    <source>
        <dbReference type="ARBA" id="ARBA00022618"/>
    </source>
</evidence>
<dbReference type="HAMAP" id="MF_00321">
    <property type="entry name" value="GTPase_EngB"/>
    <property type="match status" value="1"/>
</dbReference>
<comment type="cofactor">
    <cofactor evidence="1">
        <name>Mg(2+)</name>
        <dbReference type="ChEBI" id="CHEBI:18420"/>
    </cofactor>
</comment>
<dbReference type="OrthoDB" id="9804921at2"/>
<proteinExistence type="inferred from homology"/>
<keyword evidence="13" id="KW-1185">Reference proteome</keyword>
<name>M1ZEP6_9FIRM</name>
<evidence type="ECO:0000256" key="9">
    <source>
        <dbReference type="ARBA" id="ARBA00023306"/>
    </source>
</evidence>
<keyword evidence="3 10" id="KW-0132">Cell division</keyword>
<evidence type="ECO:0000313" key="12">
    <source>
        <dbReference type="EMBL" id="SHD75529.1"/>
    </source>
</evidence>
<reference evidence="12 13" key="1">
    <citation type="submission" date="2016-11" db="EMBL/GenBank/DDBJ databases">
        <authorList>
            <person name="Manzoor S."/>
        </authorList>
    </citation>
    <scope>NUCLEOTIDE SEQUENCE [LARGE SCALE GENOMIC DNA]</scope>
    <source>
        <strain evidence="12">Clostridium ultunense strain Esp</strain>
    </source>
</reference>
<dbReference type="PANTHER" id="PTHR11649">
    <property type="entry name" value="MSS1/TRME-RELATED GTP-BINDING PROTEIN"/>
    <property type="match status" value="1"/>
</dbReference>
<comment type="function">
    <text evidence="10">Necessary for normal cell division and for the maintenance of normal septation.</text>
</comment>
<keyword evidence="6" id="KW-0460">Magnesium</keyword>
<dbReference type="EMBL" id="LT669839">
    <property type="protein sequence ID" value="SHD75529.1"/>
    <property type="molecule type" value="Genomic_DNA"/>
</dbReference>
<gene>
    <name evidence="10 12" type="primary">engB</name>
    <name evidence="12" type="ORF">CUESP1_0130</name>
</gene>
<accession>M1ZEP6</accession>
<evidence type="ECO:0000256" key="5">
    <source>
        <dbReference type="ARBA" id="ARBA00022741"/>
    </source>
</evidence>
<dbReference type="SUPFAM" id="SSF52540">
    <property type="entry name" value="P-loop containing nucleoside triphosphate hydrolases"/>
    <property type="match status" value="1"/>
</dbReference>
<organism evidence="12 13">
    <name type="scientific">[Clostridium] ultunense Esp</name>
    <dbReference type="NCBI Taxonomy" id="1288971"/>
    <lineage>
        <taxon>Bacteria</taxon>
        <taxon>Bacillati</taxon>
        <taxon>Bacillota</taxon>
        <taxon>Tissierellia</taxon>
        <taxon>Tissierellales</taxon>
        <taxon>Tepidimicrobiaceae</taxon>
        <taxon>Schnuerera</taxon>
    </lineage>
</organism>
<protein>
    <recommendedName>
        <fullName evidence="10">Probable GTP-binding protein EngB</fullName>
    </recommendedName>
</protein>